<gene>
    <name evidence="1" type="ORF">SAMN05192563_10214</name>
</gene>
<evidence type="ECO:0000313" key="2">
    <source>
        <dbReference type="Proteomes" id="UP000198844"/>
    </source>
</evidence>
<name>A0A1I7EHQ2_9BURK</name>
<protein>
    <recommendedName>
        <fullName evidence="3">FAD-NAD(P)-binding</fullName>
    </recommendedName>
</protein>
<reference evidence="1 2" key="1">
    <citation type="submission" date="2016-10" db="EMBL/GenBank/DDBJ databases">
        <authorList>
            <person name="de Groot N.N."/>
        </authorList>
    </citation>
    <scope>NUCLEOTIDE SEQUENCE [LARGE SCALE GENOMIC DNA]</scope>
    <source>
        <strain evidence="1 2">LMG 27731</strain>
    </source>
</reference>
<accession>A0A1I7EHQ2</accession>
<evidence type="ECO:0000313" key="1">
    <source>
        <dbReference type="EMBL" id="SFU23439.1"/>
    </source>
</evidence>
<sequence>MTTAATTPVKAKRTSKTLRIAVIGGGPKAAALAAKAAVLRELKKADVQVTIFEPDQIGAAWTGESGYTDGEQRLCTIAERDVGYRTAKPVSYVADTPRLVDEEFLSDMLSGRTSFNVKSLFERLVYTKSVGWSYEREWRIYSGNGRRKDAPHEDLRFGSFELDAVLFGLNISDEDRSSLTQLVRKMYPHAELLRARKNPDAFGMIFASTDD</sequence>
<dbReference type="AlphaFoldDB" id="A0A1I7EHQ2"/>
<dbReference type="OrthoDB" id="4119964at2"/>
<dbReference type="EMBL" id="FPBH01000021">
    <property type="protein sequence ID" value="SFU23439.1"/>
    <property type="molecule type" value="Genomic_DNA"/>
</dbReference>
<organism evidence="1 2">
    <name type="scientific">Paraburkholderia aspalathi</name>
    <dbReference type="NCBI Taxonomy" id="1324617"/>
    <lineage>
        <taxon>Bacteria</taxon>
        <taxon>Pseudomonadati</taxon>
        <taxon>Pseudomonadota</taxon>
        <taxon>Betaproteobacteria</taxon>
        <taxon>Burkholderiales</taxon>
        <taxon>Burkholderiaceae</taxon>
        <taxon>Paraburkholderia</taxon>
    </lineage>
</organism>
<evidence type="ECO:0008006" key="3">
    <source>
        <dbReference type="Google" id="ProtNLM"/>
    </source>
</evidence>
<dbReference type="RefSeq" id="WP_093640702.1">
    <property type="nucleotide sequence ID" value="NZ_FPBH01000021.1"/>
</dbReference>
<proteinExistence type="predicted"/>
<dbReference type="Proteomes" id="UP000198844">
    <property type="component" value="Unassembled WGS sequence"/>
</dbReference>